<sequence>MNHTSPTRRALAAVAILGAAALALSGCLASPPALPTEAPPQPTETQAVPETEAAEPTESQETTPPAAGEYAYTVDDGLGDIWSFSVTSVDDDPPMESGEPEPGTRFVAIRLDGDHDEGDVSFHGCFEMLVVGSDGETYDWADTVAVTAEDDIFYAGDTFQGARAVVQLPEDVDPAQIIIRSTYGSPEVEDIVLDVEQ</sequence>
<protein>
    <recommendedName>
        <fullName evidence="5">DUF4352 domain-containing protein</fullName>
    </recommendedName>
</protein>
<feature type="compositionally biased region" description="Pro residues" evidence="1">
    <location>
        <begin position="33"/>
        <end position="42"/>
    </location>
</feature>
<comment type="caution">
    <text evidence="3">The sequence shown here is derived from an EMBL/GenBank/DDBJ whole genome shotgun (WGS) entry which is preliminary data.</text>
</comment>
<dbReference type="InterPro" id="IPR006311">
    <property type="entry name" value="TAT_signal"/>
</dbReference>
<proteinExistence type="predicted"/>
<organism evidence="3 4">
    <name type="scientific">Agrococcus terreus</name>
    <dbReference type="NCBI Taxonomy" id="574649"/>
    <lineage>
        <taxon>Bacteria</taxon>
        <taxon>Bacillati</taxon>
        <taxon>Actinomycetota</taxon>
        <taxon>Actinomycetes</taxon>
        <taxon>Micrococcales</taxon>
        <taxon>Microbacteriaceae</taxon>
        <taxon>Agrococcus</taxon>
    </lineage>
</organism>
<evidence type="ECO:0000313" key="3">
    <source>
        <dbReference type="EMBL" id="GGN79480.1"/>
    </source>
</evidence>
<evidence type="ECO:0008006" key="5">
    <source>
        <dbReference type="Google" id="ProtNLM"/>
    </source>
</evidence>
<feature type="signal peptide" evidence="2">
    <location>
        <begin position="1"/>
        <end position="29"/>
    </location>
</feature>
<feature type="region of interest" description="Disordered" evidence="1">
    <location>
        <begin position="33"/>
        <end position="66"/>
    </location>
</feature>
<name>A0ABQ2KEP6_9MICO</name>
<dbReference type="Proteomes" id="UP000626982">
    <property type="component" value="Unassembled WGS sequence"/>
</dbReference>
<reference evidence="4" key="1">
    <citation type="journal article" date="2019" name="Int. J. Syst. Evol. Microbiol.">
        <title>The Global Catalogue of Microorganisms (GCM) 10K type strain sequencing project: providing services to taxonomists for standard genome sequencing and annotation.</title>
        <authorList>
            <consortium name="The Broad Institute Genomics Platform"/>
            <consortium name="The Broad Institute Genome Sequencing Center for Infectious Disease"/>
            <person name="Wu L."/>
            <person name="Ma J."/>
        </authorList>
    </citation>
    <scope>NUCLEOTIDE SEQUENCE [LARGE SCALE GENOMIC DNA]</scope>
    <source>
        <strain evidence="4">CGMCC 1.6960</strain>
    </source>
</reference>
<keyword evidence="4" id="KW-1185">Reference proteome</keyword>
<feature type="compositionally biased region" description="Low complexity" evidence="1">
    <location>
        <begin position="43"/>
        <end position="66"/>
    </location>
</feature>
<dbReference type="EMBL" id="BMLM01000001">
    <property type="protein sequence ID" value="GGN79480.1"/>
    <property type="molecule type" value="Genomic_DNA"/>
</dbReference>
<evidence type="ECO:0000313" key="4">
    <source>
        <dbReference type="Proteomes" id="UP000626982"/>
    </source>
</evidence>
<dbReference type="RefSeq" id="WP_188715970.1">
    <property type="nucleotide sequence ID" value="NZ_BAABBD010000001.1"/>
</dbReference>
<accession>A0ABQ2KEP6</accession>
<keyword evidence="2" id="KW-0732">Signal</keyword>
<gene>
    <name evidence="3" type="ORF">GCM10010968_06420</name>
</gene>
<dbReference type="PROSITE" id="PS51318">
    <property type="entry name" value="TAT"/>
    <property type="match status" value="1"/>
</dbReference>
<evidence type="ECO:0000256" key="2">
    <source>
        <dbReference type="SAM" id="SignalP"/>
    </source>
</evidence>
<feature type="chain" id="PRO_5046344808" description="DUF4352 domain-containing protein" evidence="2">
    <location>
        <begin position="30"/>
        <end position="197"/>
    </location>
</feature>
<evidence type="ECO:0000256" key="1">
    <source>
        <dbReference type="SAM" id="MobiDB-lite"/>
    </source>
</evidence>